<name>A0AAV4JEI9_9GAST</name>
<dbReference type="EMBL" id="BMAT01013808">
    <property type="protein sequence ID" value="GFS20695.1"/>
    <property type="molecule type" value="Genomic_DNA"/>
</dbReference>
<gene>
    <name evidence="1" type="ORF">ElyMa_006905800</name>
</gene>
<protein>
    <submittedName>
        <fullName evidence="1">Uncharacterized protein</fullName>
    </submittedName>
</protein>
<sequence>MISPANKAMAGCIVRQGERFREIVLDINKDRSRLSQEDNGIQLMNQHDLNRLGDIAKNRQQWQQLLLAKIREAVEATLSDWVTRGD</sequence>
<evidence type="ECO:0000313" key="1">
    <source>
        <dbReference type="EMBL" id="GFS20695.1"/>
    </source>
</evidence>
<evidence type="ECO:0000313" key="2">
    <source>
        <dbReference type="Proteomes" id="UP000762676"/>
    </source>
</evidence>
<dbReference type="AlphaFoldDB" id="A0AAV4JEI9"/>
<organism evidence="1 2">
    <name type="scientific">Elysia marginata</name>
    <dbReference type="NCBI Taxonomy" id="1093978"/>
    <lineage>
        <taxon>Eukaryota</taxon>
        <taxon>Metazoa</taxon>
        <taxon>Spiralia</taxon>
        <taxon>Lophotrochozoa</taxon>
        <taxon>Mollusca</taxon>
        <taxon>Gastropoda</taxon>
        <taxon>Heterobranchia</taxon>
        <taxon>Euthyneura</taxon>
        <taxon>Panpulmonata</taxon>
        <taxon>Sacoglossa</taxon>
        <taxon>Placobranchoidea</taxon>
        <taxon>Plakobranchidae</taxon>
        <taxon>Elysia</taxon>
    </lineage>
</organism>
<keyword evidence="2" id="KW-1185">Reference proteome</keyword>
<comment type="caution">
    <text evidence="1">The sequence shown here is derived from an EMBL/GenBank/DDBJ whole genome shotgun (WGS) entry which is preliminary data.</text>
</comment>
<accession>A0AAV4JEI9</accession>
<dbReference type="Proteomes" id="UP000762676">
    <property type="component" value="Unassembled WGS sequence"/>
</dbReference>
<proteinExistence type="predicted"/>
<reference evidence="1 2" key="1">
    <citation type="journal article" date="2021" name="Elife">
        <title>Chloroplast acquisition without the gene transfer in kleptoplastic sea slugs, Plakobranchus ocellatus.</title>
        <authorList>
            <person name="Maeda T."/>
            <person name="Takahashi S."/>
            <person name="Yoshida T."/>
            <person name="Shimamura S."/>
            <person name="Takaki Y."/>
            <person name="Nagai Y."/>
            <person name="Toyoda A."/>
            <person name="Suzuki Y."/>
            <person name="Arimoto A."/>
            <person name="Ishii H."/>
            <person name="Satoh N."/>
            <person name="Nishiyama T."/>
            <person name="Hasebe M."/>
            <person name="Maruyama T."/>
            <person name="Minagawa J."/>
            <person name="Obokata J."/>
            <person name="Shigenobu S."/>
        </authorList>
    </citation>
    <scope>NUCLEOTIDE SEQUENCE [LARGE SCALE GENOMIC DNA]</scope>
</reference>